<dbReference type="EMBL" id="RPFZ01000001">
    <property type="protein sequence ID" value="RPF71996.1"/>
    <property type="molecule type" value="Genomic_DNA"/>
</dbReference>
<dbReference type="AlphaFoldDB" id="A0A3N5CUI8"/>
<sequence length="237" mass="25803">MKSWAILPALALGIVSHAVPAQDRLEELSMERISPRGLFVPEAGKAYLLVESRNRRPLITFVRAGSATPFAASGYIEIPRENRLANEGDVSLWLYEIPAGEYFVSNITWLYTPNDIDCACMGSVSFAVEPGTVTAVRVETAVLDRNGDTVAIGNRLNEVPRGRSETDHFAFRAIEVGHPTSDLWRTKIAAGGVTMAQFTPVADLPNWRAAIPTRVTAMDGVFGYDAQGGQIDLRAGR</sequence>
<evidence type="ECO:0000313" key="1">
    <source>
        <dbReference type="EMBL" id="RPF71996.1"/>
    </source>
</evidence>
<accession>A0A3N5CUI8</accession>
<reference evidence="1 2" key="1">
    <citation type="submission" date="2018-11" db="EMBL/GenBank/DDBJ databases">
        <title>Erythrobacter spongiae sp. nov., isolated from a marine sponge.</title>
        <authorList>
            <person name="Zhuang L."/>
            <person name="Luo L."/>
        </authorList>
    </citation>
    <scope>NUCLEOTIDE SEQUENCE [LARGE SCALE GENOMIC DNA]</scope>
    <source>
        <strain evidence="1 2">HN-E23</strain>
    </source>
</reference>
<evidence type="ECO:0000313" key="2">
    <source>
        <dbReference type="Proteomes" id="UP000275232"/>
    </source>
</evidence>
<gene>
    <name evidence="1" type="ORF">EG799_10515</name>
</gene>
<proteinExistence type="predicted"/>
<name>A0A3N5CUI8_9SPHN</name>
<organism evidence="1 2">
    <name type="scientific">Aurantiacibacter spongiae</name>
    <dbReference type="NCBI Taxonomy" id="2488860"/>
    <lineage>
        <taxon>Bacteria</taxon>
        <taxon>Pseudomonadati</taxon>
        <taxon>Pseudomonadota</taxon>
        <taxon>Alphaproteobacteria</taxon>
        <taxon>Sphingomonadales</taxon>
        <taxon>Erythrobacteraceae</taxon>
        <taxon>Aurantiacibacter</taxon>
    </lineage>
</organism>
<keyword evidence="2" id="KW-1185">Reference proteome</keyword>
<dbReference type="Proteomes" id="UP000275232">
    <property type="component" value="Unassembled WGS sequence"/>
</dbReference>
<protein>
    <submittedName>
        <fullName evidence="1">Uncharacterized protein</fullName>
    </submittedName>
</protein>
<dbReference type="RefSeq" id="WP_123880977.1">
    <property type="nucleotide sequence ID" value="NZ_RPFZ01000001.1"/>
</dbReference>
<comment type="caution">
    <text evidence="1">The sequence shown here is derived from an EMBL/GenBank/DDBJ whole genome shotgun (WGS) entry which is preliminary data.</text>
</comment>
<dbReference type="OrthoDB" id="7503769at2"/>